<name>A0A517SNI5_9BACT</name>
<gene>
    <name evidence="2" type="ORF">SV7mr_01660</name>
</gene>
<dbReference type="Proteomes" id="UP000315003">
    <property type="component" value="Chromosome"/>
</dbReference>
<keyword evidence="1" id="KW-1133">Transmembrane helix</keyword>
<evidence type="ECO:0000313" key="2">
    <source>
        <dbReference type="EMBL" id="QDT57682.1"/>
    </source>
</evidence>
<feature type="transmembrane region" description="Helical" evidence="1">
    <location>
        <begin position="109"/>
        <end position="128"/>
    </location>
</feature>
<dbReference type="AlphaFoldDB" id="A0A517SNI5"/>
<organism evidence="2 3">
    <name type="scientific">Stieleria bergensis</name>
    <dbReference type="NCBI Taxonomy" id="2528025"/>
    <lineage>
        <taxon>Bacteria</taxon>
        <taxon>Pseudomonadati</taxon>
        <taxon>Planctomycetota</taxon>
        <taxon>Planctomycetia</taxon>
        <taxon>Pirellulales</taxon>
        <taxon>Pirellulaceae</taxon>
        <taxon>Stieleria</taxon>
    </lineage>
</organism>
<protein>
    <submittedName>
        <fullName evidence="2">Uncharacterized protein</fullName>
    </submittedName>
</protein>
<feature type="transmembrane region" description="Helical" evidence="1">
    <location>
        <begin position="26"/>
        <end position="46"/>
    </location>
</feature>
<evidence type="ECO:0000313" key="3">
    <source>
        <dbReference type="Proteomes" id="UP000315003"/>
    </source>
</evidence>
<feature type="transmembrane region" description="Helical" evidence="1">
    <location>
        <begin position="79"/>
        <end position="103"/>
    </location>
</feature>
<keyword evidence="1" id="KW-0812">Transmembrane</keyword>
<sequence>MVRGTCRWFPFGPDLLDPTKSPLMNAALISLLNAVLLIAMGLWGYFSAEDPSPTALIPVGFGVLIAACFTGVRSQSKAVAHIAVLLTLVVLLALCMPLMSAVKGGRGDAIGRILVMQVSSLLAMVAFVRSFIDARRRKTDAAE</sequence>
<accession>A0A517SNI5</accession>
<evidence type="ECO:0000256" key="1">
    <source>
        <dbReference type="SAM" id="Phobius"/>
    </source>
</evidence>
<feature type="transmembrane region" description="Helical" evidence="1">
    <location>
        <begin position="52"/>
        <end position="72"/>
    </location>
</feature>
<reference evidence="2 3" key="1">
    <citation type="submission" date="2019-02" db="EMBL/GenBank/DDBJ databases">
        <title>Deep-cultivation of Planctomycetes and their phenomic and genomic characterization uncovers novel biology.</title>
        <authorList>
            <person name="Wiegand S."/>
            <person name="Jogler M."/>
            <person name="Boedeker C."/>
            <person name="Pinto D."/>
            <person name="Vollmers J."/>
            <person name="Rivas-Marin E."/>
            <person name="Kohn T."/>
            <person name="Peeters S.H."/>
            <person name="Heuer A."/>
            <person name="Rast P."/>
            <person name="Oberbeckmann S."/>
            <person name="Bunk B."/>
            <person name="Jeske O."/>
            <person name="Meyerdierks A."/>
            <person name="Storesund J.E."/>
            <person name="Kallscheuer N."/>
            <person name="Luecker S."/>
            <person name="Lage O.M."/>
            <person name="Pohl T."/>
            <person name="Merkel B.J."/>
            <person name="Hornburger P."/>
            <person name="Mueller R.-W."/>
            <person name="Bruemmer F."/>
            <person name="Labrenz M."/>
            <person name="Spormann A.M."/>
            <person name="Op den Camp H."/>
            <person name="Overmann J."/>
            <person name="Amann R."/>
            <person name="Jetten M.S.M."/>
            <person name="Mascher T."/>
            <person name="Medema M.H."/>
            <person name="Devos D.P."/>
            <person name="Kaster A.-K."/>
            <person name="Ovreas L."/>
            <person name="Rohde M."/>
            <person name="Galperin M.Y."/>
            <person name="Jogler C."/>
        </authorList>
    </citation>
    <scope>NUCLEOTIDE SEQUENCE [LARGE SCALE GENOMIC DNA]</scope>
    <source>
        <strain evidence="2 3">SV_7m_r</strain>
    </source>
</reference>
<dbReference type="EMBL" id="CP036272">
    <property type="protein sequence ID" value="QDT57682.1"/>
    <property type="molecule type" value="Genomic_DNA"/>
</dbReference>
<keyword evidence="1" id="KW-0472">Membrane</keyword>
<proteinExistence type="predicted"/>
<keyword evidence="3" id="KW-1185">Reference proteome</keyword>